<feature type="region of interest" description="Disordered" evidence="1">
    <location>
        <begin position="1"/>
        <end position="20"/>
    </location>
</feature>
<proteinExistence type="predicted"/>
<dbReference type="EMBL" id="JAVRRJ010000011">
    <property type="protein sequence ID" value="KAK5080929.1"/>
    <property type="molecule type" value="Genomic_DNA"/>
</dbReference>
<dbReference type="AlphaFoldDB" id="A0AAN7STB4"/>
<organism evidence="2 3">
    <name type="scientific">Lithohypha guttulata</name>
    <dbReference type="NCBI Taxonomy" id="1690604"/>
    <lineage>
        <taxon>Eukaryota</taxon>
        <taxon>Fungi</taxon>
        <taxon>Dikarya</taxon>
        <taxon>Ascomycota</taxon>
        <taxon>Pezizomycotina</taxon>
        <taxon>Eurotiomycetes</taxon>
        <taxon>Chaetothyriomycetidae</taxon>
        <taxon>Chaetothyriales</taxon>
        <taxon>Trichomeriaceae</taxon>
        <taxon>Lithohypha</taxon>
    </lineage>
</organism>
<sequence>MSQETPKSPEMSDSSTEGWHHVQLDIHNDTRISLELSTLTDKPFDWDVRPAQHLRPNGRTRALIRTKSSDSNVEGVIGYSLKHQPEQTMYSIYFSNQDTDNDDYKVDVMTWDMDHIGAVSNVEPKDGNMTQVAVQLSKVRRNS</sequence>
<protein>
    <submittedName>
        <fullName evidence="2">Uncharacterized protein</fullName>
    </submittedName>
</protein>
<comment type="caution">
    <text evidence="2">The sequence shown here is derived from an EMBL/GenBank/DDBJ whole genome shotgun (WGS) entry which is preliminary data.</text>
</comment>
<name>A0AAN7STB4_9EURO</name>
<keyword evidence="3" id="KW-1185">Reference proteome</keyword>
<evidence type="ECO:0000256" key="1">
    <source>
        <dbReference type="SAM" id="MobiDB-lite"/>
    </source>
</evidence>
<gene>
    <name evidence="2" type="ORF">LTR05_008245</name>
</gene>
<accession>A0AAN7STB4</accession>
<evidence type="ECO:0000313" key="2">
    <source>
        <dbReference type="EMBL" id="KAK5080929.1"/>
    </source>
</evidence>
<reference evidence="2 3" key="1">
    <citation type="submission" date="2023-08" db="EMBL/GenBank/DDBJ databases">
        <title>Black Yeasts Isolated from many extreme environments.</title>
        <authorList>
            <person name="Coleine C."/>
            <person name="Stajich J.E."/>
            <person name="Selbmann L."/>
        </authorList>
    </citation>
    <scope>NUCLEOTIDE SEQUENCE [LARGE SCALE GENOMIC DNA]</scope>
    <source>
        <strain evidence="2 3">CCFEE 5910</strain>
    </source>
</reference>
<evidence type="ECO:0000313" key="3">
    <source>
        <dbReference type="Proteomes" id="UP001309876"/>
    </source>
</evidence>
<dbReference type="Proteomes" id="UP001309876">
    <property type="component" value="Unassembled WGS sequence"/>
</dbReference>
<feature type="compositionally biased region" description="Polar residues" evidence="1">
    <location>
        <begin position="1"/>
        <end position="17"/>
    </location>
</feature>